<dbReference type="Proteomes" id="UP001241603">
    <property type="component" value="Unassembled WGS sequence"/>
</dbReference>
<evidence type="ECO:0000313" key="1">
    <source>
        <dbReference type="EMBL" id="MDQ0437961.1"/>
    </source>
</evidence>
<gene>
    <name evidence="1" type="ORF">QO014_002353</name>
</gene>
<dbReference type="RefSeq" id="WP_266348886.1">
    <property type="nucleotide sequence ID" value="NZ_JAPKNG010000003.1"/>
</dbReference>
<reference evidence="1 2" key="1">
    <citation type="submission" date="2023-07" db="EMBL/GenBank/DDBJ databases">
        <title>Genomic Encyclopedia of Type Strains, Phase IV (KMG-IV): sequencing the most valuable type-strain genomes for metagenomic binning, comparative biology and taxonomic classification.</title>
        <authorList>
            <person name="Goeker M."/>
        </authorList>
    </citation>
    <scope>NUCLEOTIDE SEQUENCE [LARGE SCALE GENOMIC DNA]</scope>
    <source>
        <strain evidence="1 2">B6-8</strain>
    </source>
</reference>
<comment type="caution">
    <text evidence="1">The sequence shown here is derived from an EMBL/GenBank/DDBJ whole genome shotgun (WGS) entry which is preliminary data.</text>
</comment>
<evidence type="ECO:0008006" key="3">
    <source>
        <dbReference type="Google" id="ProtNLM"/>
    </source>
</evidence>
<name>A0ABU0H6M4_9HYPH</name>
<proteinExistence type="predicted"/>
<sequence length="163" mass="17576">MTIKITVDRVDDLMKAIKSLTQDRVLVGVPADKGERQPGDEDEGPINNAALAYIHDNGAPEANIPARQFMIPGIENAKDAIASRLKAGAKNALLGKVDAADIALNRAGLIAQNSIRSKIDDGPFTPLAPATLANRRRRGRSGEKPLIDTAQMQRSITYVVRKK</sequence>
<organism evidence="1 2">
    <name type="scientific">Kaistia dalseonensis</name>
    <dbReference type="NCBI Taxonomy" id="410840"/>
    <lineage>
        <taxon>Bacteria</taxon>
        <taxon>Pseudomonadati</taxon>
        <taxon>Pseudomonadota</taxon>
        <taxon>Alphaproteobacteria</taxon>
        <taxon>Hyphomicrobiales</taxon>
        <taxon>Kaistiaceae</taxon>
        <taxon>Kaistia</taxon>
    </lineage>
</organism>
<accession>A0ABU0H6M4</accession>
<keyword evidence="2" id="KW-1185">Reference proteome</keyword>
<dbReference type="EMBL" id="JAUSVO010000003">
    <property type="protein sequence ID" value="MDQ0437961.1"/>
    <property type="molecule type" value="Genomic_DNA"/>
</dbReference>
<evidence type="ECO:0000313" key="2">
    <source>
        <dbReference type="Proteomes" id="UP001241603"/>
    </source>
</evidence>
<protein>
    <recommendedName>
        <fullName evidence="3">Bacteriophage protein</fullName>
    </recommendedName>
</protein>